<gene>
    <name evidence="3" type="ORF">SAMN06295920_107232</name>
</gene>
<dbReference type="STRING" id="439228.SAMN06295920_107232"/>
<dbReference type="RefSeq" id="WP_079649321.1">
    <property type="nucleotide sequence ID" value="NZ_FUYM01000007.1"/>
</dbReference>
<dbReference type="Pfam" id="PF03981">
    <property type="entry name" value="Ubiq_cyt_C_chap"/>
    <property type="match status" value="1"/>
</dbReference>
<feature type="domain" description="Ubiquinol-cytochrome c chaperone" evidence="2">
    <location>
        <begin position="38"/>
        <end position="172"/>
    </location>
</feature>
<sequence>MKFLKSIFGFGPDPREELVPLYTAIVAEARDPVWYAEGGVPDTLDGRFDMVAAILSLALMRIDAEGDAGRTSGALLTEVFIDDMEGQVRQLGIGDVVVGKHLGKMVAAMGGRLSVYRDTIHDAPALEEALVRNLWRGEPGPAAKPALVAERLRAIAAGLKAASWAAVLAGRLR</sequence>
<keyword evidence="4" id="KW-1185">Reference proteome</keyword>
<dbReference type="OrthoDB" id="7158889at2"/>
<reference evidence="4" key="1">
    <citation type="submission" date="2017-02" db="EMBL/GenBank/DDBJ databases">
        <authorList>
            <person name="Varghese N."/>
            <person name="Submissions S."/>
        </authorList>
    </citation>
    <scope>NUCLEOTIDE SEQUENCE [LARGE SCALE GENOMIC DNA]</scope>
    <source>
        <strain evidence="4">UM2</strain>
    </source>
</reference>
<comment type="similarity">
    <text evidence="1">Belongs to the UPF0174 family.</text>
</comment>
<proteinExistence type="inferred from homology"/>
<dbReference type="Proteomes" id="UP000189818">
    <property type="component" value="Unassembled WGS sequence"/>
</dbReference>
<evidence type="ECO:0000313" key="3">
    <source>
        <dbReference type="EMBL" id="SKB87571.1"/>
    </source>
</evidence>
<protein>
    <submittedName>
        <fullName evidence="3">Cytochrome b pre-mRNA-processing protein 3</fullName>
    </submittedName>
</protein>
<dbReference type="InterPro" id="IPR021150">
    <property type="entry name" value="Ubiq_cyt_c_chap"/>
</dbReference>
<evidence type="ECO:0000313" key="4">
    <source>
        <dbReference type="Proteomes" id="UP000189818"/>
    </source>
</evidence>
<dbReference type="AlphaFoldDB" id="A0A1T5EUK9"/>
<accession>A0A1T5EUK9</accession>
<organism evidence="3 4">
    <name type="scientific">Rhizorhabdus histidinilytica</name>
    <dbReference type="NCBI Taxonomy" id="439228"/>
    <lineage>
        <taxon>Bacteria</taxon>
        <taxon>Pseudomonadati</taxon>
        <taxon>Pseudomonadota</taxon>
        <taxon>Alphaproteobacteria</taxon>
        <taxon>Sphingomonadales</taxon>
        <taxon>Sphingomonadaceae</taxon>
        <taxon>Rhizorhabdus</taxon>
    </lineage>
</organism>
<evidence type="ECO:0000259" key="2">
    <source>
        <dbReference type="Pfam" id="PF03981"/>
    </source>
</evidence>
<evidence type="ECO:0000256" key="1">
    <source>
        <dbReference type="ARBA" id="ARBA00006436"/>
    </source>
</evidence>
<name>A0A1T5EUK9_9SPHN</name>
<dbReference type="EMBL" id="FUYM01000007">
    <property type="protein sequence ID" value="SKB87571.1"/>
    <property type="molecule type" value="Genomic_DNA"/>
</dbReference>